<accession>A0ACC0EAI7</accession>
<keyword evidence="2" id="KW-1185">Reference proteome</keyword>
<gene>
    <name evidence="1" type="ORF">MJO28_008443</name>
</gene>
<protein>
    <submittedName>
        <fullName evidence="1">Uncharacterized protein</fullName>
    </submittedName>
</protein>
<reference evidence="2" key="1">
    <citation type="journal article" date="2018" name="BMC Genomics">
        <title>Genomic insights into host adaptation between the wheat stripe rust pathogen (Puccinia striiformis f. sp. tritici) and the barley stripe rust pathogen (Puccinia striiformis f. sp. hordei).</title>
        <authorList>
            <person name="Xia C."/>
            <person name="Wang M."/>
            <person name="Yin C."/>
            <person name="Cornejo O.E."/>
            <person name="Hulbert S.H."/>
            <person name="Chen X."/>
        </authorList>
    </citation>
    <scope>NUCLEOTIDE SEQUENCE [LARGE SCALE GENOMIC DNA]</scope>
    <source>
        <strain evidence="2">93-210</strain>
    </source>
</reference>
<sequence length="87" mass="9552">PSARNVSSIRVPSLGFYVGCHVLRNIVRVYHQPGMPKITHSNIGYPLYVFDDQDCVPLNDLQVLLDGPTGGSATNYPLMSTEENSSM</sequence>
<proteinExistence type="predicted"/>
<reference evidence="2" key="2">
    <citation type="journal article" date="2018" name="Mol. Plant Microbe Interact.">
        <title>Genome sequence resources for the wheat stripe rust pathogen (Puccinia striiformis f. sp. tritici) and the barley stripe rust pathogen (Puccinia striiformis f. sp. hordei).</title>
        <authorList>
            <person name="Xia C."/>
            <person name="Wang M."/>
            <person name="Yin C."/>
            <person name="Cornejo O.E."/>
            <person name="Hulbert S.H."/>
            <person name="Chen X."/>
        </authorList>
    </citation>
    <scope>NUCLEOTIDE SEQUENCE [LARGE SCALE GENOMIC DNA]</scope>
    <source>
        <strain evidence="2">93-210</strain>
    </source>
</reference>
<organism evidence="1 2">
    <name type="scientific">Puccinia striiformis f. sp. tritici</name>
    <dbReference type="NCBI Taxonomy" id="168172"/>
    <lineage>
        <taxon>Eukaryota</taxon>
        <taxon>Fungi</taxon>
        <taxon>Dikarya</taxon>
        <taxon>Basidiomycota</taxon>
        <taxon>Pucciniomycotina</taxon>
        <taxon>Pucciniomycetes</taxon>
        <taxon>Pucciniales</taxon>
        <taxon>Pucciniaceae</taxon>
        <taxon>Puccinia</taxon>
    </lineage>
</organism>
<evidence type="ECO:0000313" key="1">
    <source>
        <dbReference type="EMBL" id="KAI7949622.1"/>
    </source>
</evidence>
<dbReference type="Proteomes" id="UP001060170">
    <property type="component" value="Chromosome 8"/>
</dbReference>
<name>A0ACC0EAI7_9BASI</name>
<feature type="non-terminal residue" evidence="1">
    <location>
        <position position="1"/>
    </location>
</feature>
<comment type="caution">
    <text evidence="1">The sequence shown here is derived from an EMBL/GenBank/DDBJ whole genome shotgun (WGS) entry which is preliminary data.</text>
</comment>
<dbReference type="EMBL" id="CM045872">
    <property type="protein sequence ID" value="KAI7949622.1"/>
    <property type="molecule type" value="Genomic_DNA"/>
</dbReference>
<evidence type="ECO:0000313" key="2">
    <source>
        <dbReference type="Proteomes" id="UP001060170"/>
    </source>
</evidence>
<reference evidence="1 2" key="3">
    <citation type="journal article" date="2022" name="Microbiol. Spectr.">
        <title>Folding features and dynamics of 3D genome architecture in plant fungal pathogens.</title>
        <authorList>
            <person name="Xia C."/>
        </authorList>
    </citation>
    <scope>NUCLEOTIDE SEQUENCE [LARGE SCALE GENOMIC DNA]</scope>
    <source>
        <strain evidence="1 2">93-210</strain>
    </source>
</reference>